<protein>
    <recommendedName>
        <fullName evidence="3 7">Chorismate synthase</fullName>
        <shortName evidence="7">CS</shortName>
        <ecNumber evidence="3 7">4.2.3.5</ecNumber>
    </recommendedName>
    <alternativeName>
        <fullName evidence="7">5-enolpyruvylshikimate-3-phosphate phospholyase</fullName>
    </alternativeName>
</protein>
<keyword evidence="5 7" id="KW-0057">Aromatic amino acid biosynthesis</keyword>
<dbReference type="InterPro" id="IPR000453">
    <property type="entry name" value="Chorismate_synth"/>
</dbReference>
<dbReference type="FunFam" id="3.60.150.10:FF:000003">
    <property type="entry name" value="Chorismate synthase"/>
    <property type="match status" value="1"/>
</dbReference>
<dbReference type="PANTHER" id="PTHR21085:SF0">
    <property type="entry name" value="CHORISMATE SYNTHASE"/>
    <property type="match status" value="1"/>
</dbReference>
<keyword evidence="6 7" id="KW-0456">Lyase</keyword>
<organism evidence="10 11">
    <name type="scientific">Eiseniibacteriota bacterium</name>
    <dbReference type="NCBI Taxonomy" id="2212470"/>
    <lineage>
        <taxon>Bacteria</taxon>
        <taxon>Candidatus Eiseniibacteriota</taxon>
    </lineage>
</organism>
<reference evidence="10" key="1">
    <citation type="submission" date="2020-04" db="EMBL/GenBank/DDBJ databases">
        <authorList>
            <person name="Zhang T."/>
        </authorList>
    </citation>
    <scope>NUCLEOTIDE SEQUENCE</scope>
    <source>
        <strain evidence="10">HKST-UBA01</strain>
    </source>
</reference>
<dbReference type="HAMAP" id="MF_00300">
    <property type="entry name" value="Chorismate_synth"/>
    <property type="match status" value="1"/>
</dbReference>
<comment type="pathway">
    <text evidence="1 7 8">Metabolic intermediate biosynthesis; chorismate biosynthesis; chorismate from D-erythrose 4-phosphate and phosphoenolpyruvate: step 7/7.</text>
</comment>
<feature type="binding site" evidence="7">
    <location>
        <position position="299"/>
    </location>
    <ligand>
        <name>FMN</name>
        <dbReference type="ChEBI" id="CHEBI:58210"/>
    </ligand>
</feature>
<evidence type="ECO:0000256" key="6">
    <source>
        <dbReference type="ARBA" id="ARBA00023239"/>
    </source>
</evidence>
<dbReference type="GO" id="GO:0009423">
    <property type="term" value="P:chorismate biosynthetic process"/>
    <property type="evidence" value="ECO:0007669"/>
    <property type="project" value="UniProtKB-UniRule"/>
</dbReference>
<dbReference type="EMBL" id="JAGQHR010000560">
    <property type="protein sequence ID" value="MCA9729060.1"/>
    <property type="molecule type" value="Genomic_DNA"/>
</dbReference>
<keyword evidence="7" id="KW-0285">Flavoprotein</keyword>
<evidence type="ECO:0000256" key="4">
    <source>
        <dbReference type="ARBA" id="ARBA00022605"/>
    </source>
</evidence>
<dbReference type="InterPro" id="IPR020541">
    <property type="entry name" value="Chorismate_synthase_CS"/>
</dbReference>
<dbReference type="SUPFAM" id="SSF103263">
    <property type="entry name" value="Chorismate synthase, AroC"/>
    <property type="match status" value="1"/>
</dbReference>
<name>A0A956M0G8_UNCEI</name>
<feature type="region of interest" description="Disordered" evidence="9">
    <location>
        <begin position="34"/>
        <end position="61"/>
    </location>
</feature>
<feature type="binding site" evidence="7">
    <location>
        <position position="48"/>
    </location>
    <ligand>
        <name>NADP(+)</name>
        <dbReference type="ChEBI" id="CHEBI:58349"/>
    </ligand>
</feature>
<dbReference type="PIRSF" id="PIRSF001456">
    <property type="entry name" value="Chorismate_synth"/>
    <property type="match status" value="1"/>
</dbReference>
<dbReference type="GO" id="GO:0004107">
    <property type="term" value="F:chorismate synthase activity"/>
    <property type="evidence" value="ECO:0007669"/>
    <property type="project" value="UniProtKB-UniRule"/>
</dbReference>
<evidence type="ECO:0000256" key="1">
    <source>
        <dbReference type="ARBA" id="ARBA00005044"/>
    </source>
</evidence>
<dbReference type="CDD" id="cd07304">
    <property type="entry name" value="Chorismate_synthase"/>
    <property type="match status" value="1"/>
</dbReference>
<evidence type="ECO:0000256" key="5">
    <source>
        <dbReference type="ARBA" id="ARBA00023141"/>
    </source>
</evidence>
<proteinExistence type="inferred from homology"/>
<dbReference type="EC" id="4.2.3.5" evidence="3 7"/>
<feature type="binding site" evidence="7">
    <location>
        <begin position="314"/>
        <end position="318"/>
    </location>
    <ligand>
        <name>FMN</name>
        <dbReference type="ChEBI" id="CHEBI:58210"/>
    </ligand>
</feature>
<dbReference type="PANTHER" id="PTHR21085">
    <property type="entry name" value="CHORISMATE SYNTHASE"/>
    <property type="match status" value="1"/>
</dbReference>
<feature type="binding site" evidence="7">
    <location>
        <position position="340"/>
    </location>
    <ligand>
        <name>FMN</name>
        <dbReference type="ChEBI" id="CHEBI:58210"/>
    </ligand>
</feature>
<keyword evidence="7" id="KW-0274">FAD</keyword>
<comment type="subunit">
    <text evidence="7">Homotetramer.</text>
</comment>
<reference evidence="10" key="2">
    <citation type="journal article" date="2021" name="Microbiome">
        <title>Successional dynamics and alternative stable states in a saline activated sludge microbial community over 9 years.</title>
        <authorList>
            <person name="Wang Y."/>
            <person name="Ye J."/>
            <person name="Ju F."/>
            <person name="Liu L."/>
            <person name="Boyd J.A."/>
            <person name="Deng Y."/>
            <person name="Parks D.H."/>
            <person name="Jiang X."/>
            <person name="Yin X."/>
            <person name="Woodcroft B.J."/>
            <person name="Tyson G.W."/>
            <person name="Hugenholtz P."/>
            <person name="Polz M.F."/>
            <person name="Zhang T."/>
        </authorList>
    </citation>
    <scope>NUCLEOTIDE SEQUENCE</scope>
    <source>
        <strain evidence="10">HKST-UBA01</strain>
    </source>
</reference>
<dbReference type="PROSITE" id="PS00788">
    <property type="entry name" value="CHORISMATE_SYNTHASE_2"/>
    <property type="match status" value="1"/>
</dbReference>
<keyword evidence="7" id="KW-0521">NADP</keyword>
<comment type="similarity">
    <text evidence="2 7 8">Belongs to the chorismate synthase family.</text>
</comment>
<dbReference type="GO" id="GO:0009073">
    <property type="term" value="P:aromatic amino acid family biosynthetic process"/>
    <property type="evidence" value="ECO:0007669"/>
    <property type="project" value="UniProtKB-KW"/>
</dbReference>
<dbReference type="GO" id="GO:0005829">
    <property type="term" value="C:cytosol"/>
    <property type="evidence" value="ECO:0007669"/>
    <property type="project" value="TreeGrafter"/>
</dbReference>
<feature type="binding site" evidence="7">
    <location>
        <begin position="125"/>
        <end position="127"/>
    </location>
    <ligand>
        <name>FMN</name>
        <dbReference type="ChEBI" id="CHEBI:58210"/>
    </ligand>
</feature>
<dbReference type="Pfam" id="PF01264">
    <property type="entry name" value="Chorismate_synt"/>
    <property type="match status" value="1"/>
</dbReference>
<evidence type="ECO:0000313" key="11">
    <source>
        <dbReference type="Proteomes" id="UP000697710"/>
    </source>
</evidence>
<evidence type="ECO:0000256" key="2">
    <source>
        <dbReference type="ARBA" id="ARBA00008014"/>
    </source>
</evidence>
<dbReference type="PROSITE" id="PS00789">
    <property type="entry name" value="CHORISMATE_SYNTHASE_3"/>
    <property type="match status" value="1"/>
</dbReference>
<keyword evidence="7" id="KW-0288">FMN</keyword>
<dbReference type="GO" id="GO:0008652">
    <property type="term" value="P:amino acid biosynthetic process"/>
    <property type="evidence" value="ECO:0007669"/>
    <property type="project" value="UniProtKB-KW"/>
</dbReference>
<comment type="caution">
    <text evidence="7">Lacks conserved residue(s) required for the propagation of feature annotation.</text>
</comment>
<comment type="catalytic activity">
    <reaction evidence="7 8">
        <text>5-O-(1-carboxyvinyl)-3-phosphoshikimate = chorismate + phosphate</text>
        <dbReference type="Rhea" id="RHEA:21020"/>
        <dbReference type="ChEBI" id="CHEBI:29748"/>
        <dbReference type="ChEBI" id="CHEBI:43474"/>
        <dbReference type="ChEBI" id="CHEBI:57701"/>
        <dbReference type="EC" id="4.2.3.5"/>
    </reaction>
</comment>
<dbReference type="GO" id="GO:0010181">
    <property type="term" value="F:FMN binding"/>
    <property type="evidence" value="ECO:0007669"/>
    <property type="project" value="TreeGrafter"/>
</dbReference>
<dbReference type="Gene3D" id="3.60.150.10">
    <property type="entry name" value="Chorismate synthase AroC"/>
    <property type="match status" value="1"/>
</dbReference>
<comment type="caution">
    <text evidence="10">The sequence shown here is derived from an EMBL/GenBank/DDBJ whole genome shotgun (WGS) entry which is preliminary data.</text>
</comment>
<feature type="binding site" evidence="7">
    <location>
        <position position="54"/>
    </location>
    <ligand>
        <name>NADP(+)</name>
        <dbReference type="ChEBI" id="CHEBI:58349"/>
    </ligand>
</feature>
<dbReference type="PROSITE" id="PS00787">
    <property type="entry name" value="CHORISMATE_SYNTHASE_1"/>
    <property type="match status" value="1"/>
</dbReference>
<evidence type="ECO:0000313" key="10">
    <source>
        <dbReference type="EMBL" id="MCA9729060.1"/>
    </source>
</evidence>
<dbReference type="Proteomes" id="UP000697710">
    <property type="component" value="Unassembled WGS sequence"/>
</dbReference>
<dbReference type="NCBIfam" id="NF003793">
    <property type="entry name" value="PRK05382.1"/>
    <property type="match status" value="1"/>
</dbReference>
<dbReference type="AlphaFoldDB" id="A0A956M0G8"/>
<dbReference type="InterPro" id="IPR035904">
    <property type="entry name" value="Chorismate_synth_AroC_sf"/>
</dbReference>
<evidence type="ECO:0000256" key="7">
    <source>
        <dbReference type="HAMAP-Rule" id="MF_00300"/>
    </source>
</evidence>
<comment type="cofactor">
    <cofactor evidence="7 8">
        <name>FMNH2</name>
        <dbReference type="ChEBI" id="CHEBI:57618"/>
    </cofactor>
    <text evidence="7 8">Reduced FMN (FMNH(2)).</text>
</comment>
<evidence type="ECO:0000256" key="3">
    <source>
        <dbReference type="ARBA" id="ARBA00013036"/>
    </source>
</evidence>
<comment type="function">
    <text evidence="7">Catalyzes the anti-1,4-elimination of the C-3 phosphate and the C-6 proR hydrogen from 5-enolpyruvylshikimate-3-phosphate (EPSP) to yield chorismate, which is the branch point compound that serves as the starting substrate for the three terminal pathways of aromatic amino acid biosynthesis. This reaction introduces a second double bond into the aromatic ring system.</text>
</comment>
<sequence>MSGSIFGKLFTIATWGESHGGGVGVVVDGCPPRLPLGPEDIQPQLDRRRPGQSRLTTPRQESDRVRILSGLFEGRTLGTPILLMVDNEDARPGAYESWRDVYRPSHADFTYDEKYGVRSWQGGGRASARETVGRVAAGAIAEKILRLAERTEIVAWVRSIHRIEAATKDASGADPGAGGFDPLTVTRARVDATPVRCPDPIAAEKMIRRIERARRDGDSVGGVIEAIVRHVPRGLGEPVFDRLEADLAKAMLSLPATKGFEIGSGFSGTRLTGSEHNDPFVKKRGRIGTRTNRSGGVQGGITNGEPLVFRVAFKPTATIRKPQETVDVRGRKRVLEARGRHDPCVLPRAVPLVEAMTALVLVDHWMRQLAITEAARRGWPDPPNAGA</sequence>
<evidence type="ECO:0000256" key="8">
    <source>
        <dbReference type="RuleBase" id="RU000605"/>
    </source>
</evidence>
<evidence type="ECO:0000256" key="9">
    <source>
        <dbReference type="SAM" id="MobiDB-lite"/>
    </source>
</evidence>
<gene>
    <name evidence="7 10" type="primary">aroC</name>
    <name evidence="10" type="ORF">KC729_15320</name>
</gene>
<keyword evidence="4 7" id="KW-0028">Amino-acid biosynthesis</keyword>
<accession>A0A956M0G8</accession>
<dbReference type="NCBIfam" id="TIGR00033">
    <property type="entry name" value="aroC"/>
    <property type="match status" value="1"/>
</dbReference>